<dbReference type="OrthoDB" id="2915840at2759"/>
<dbReference type="Pfam" id="PF13738">
    <property type="entry name" value="Pyr_redox_3"/>
    <property type="match status" value="1"/>
</dbReference>
<keyword evidence="3" id="KW-0560">Oxidoreductase</keyword>
<accession>A0A2I2F827</accession>
<dbReference type="PANTHER" id="PTHR23023">
    <property type="entry name" value="DIMETHYLANILINE MONOOXYGENASE"/>
    <property type="match status" value="1"/>
</dbReference>
<dbReference type="GO" id="GO:0016491">
    <property type="term" value="F:oxidoreductase activity"/>
    <property type="evidence" value="ECO:0007669"/>
    <property type="project" value="UniProtKB-KW"/>
</dbReference>
<evidence type="ECO:0000313" key="4">
    <source>
        <dbReference type="EMBL" id="PLB36758.1"/>
    </source>
</evidence>
<sequence>MVQNAPREVDLLIVGAGLHGLTMAKTYLQTDPAANLLVVDEAASVGGTWAYERLYPGLVTNNIFGSYELSDFPLVPEKYGVAGVGHIPGTVVHSYFCDVADHFGITPCLLLRRRVARATVDGCRWNVRVECVDGCMEAEDLIARRLVIATGLTSTPSIPRLPGSNRFTGLIVHSKQLKEQAHALAQCNNVVVLGANKSAWDVCYRAAKSGAQVHMVIRPSGGGPSYLWPRSFFIGPWKASLAKISATRGFSLFDPTLFGENGAFSWIRGFLHRTLVGSWLCRLFWSCLDEHIKTIHGYRGNPELQKLEPWTTPFWMGNSLSIHNYETSWFDLVREGKIHVHIAQVTGISTNSVQITGETERSLDADAIVCCTGWKAEVPVDIHSTTCDKQHAKAHDEILQRIPYLPFSPKTRNAPPVGEKNQTSETVPAPELYRHIVPSGRESFRNRNIAFIGMHSCLHAFIVAQAQALWITAFFKNQVNHLHDMDHEAVEYNTALHSAFTRIRRPKELGGSGGNYPDLVFDSLPYVDVLLNDVAVESKRKGSWWRELTEPYRPGDYVGLVEEWLAARTSS</sequence>
<reference evidence="4 5" key="1">
    <citation type="submission" date="2017-12" db="EMBL/GenBank/DDBJ databases">
        <authorList>
            <consortium name="DOE Joint Genome Institute"/>
            <person name="Haridas S."/>
            <person name="Kjaerbolling I."/>
            <person name="Vesth T.C."/>
            <person name="Frisvad J.C."/>
            <person name="Nybo J.L."/>
            <person name="Theobald S."/>
            <person name="Kuo A."/>
            <person name="Bowyer P."/>
            <person name="Matsuda Y."/>
            <person name="Mondo S."/>
            <person name="Lyhne E.K."/>
            <person name="Kogle M.E."/>
            <person name="Clum A."/>
            <person name="Lipzen A."/>
            <person name="Salamov A."/>
            <person name="Ngan C.Y."/>
            <person name="Daum C."/>
            <person name="Chiniquy J."/>
            <person name="Barry K."/>
            <person name="LaButti K."/>
            <person name="Simmons B.A."/>
            <person name="Magnuson J.K."/>
            <person name="Mortensen U.H."/>
            <person name="Larsen T.O."/>
            <person name="Grigoriev I.V."/>
            <person name="Baker S.E."/>
            <person name="Andersen M.R."/>
            <person name="Nordberg H.P."/>
            <person name="Cantor M.N."/>
            <person name="Hua S.X."/>
        </authorList>
    </citation>
    <scope>NUCLEOTIDE SEQUENCE [LARGE SCALE GENOMIC DNA]</scope>
    <source>
        <strain evidence="4 5">CBS 102.13</strain>
    </source>
</reference>
<evidence type="ECO:0000256" key="3">
    <source>
        <dbReference type="ARBA" id="ARBA00023002"/>
    </source>
</evidence>
<dbReference type="EMBL" id="KZ559148">
    <property type="protein sequence ID" value="PLB36758.1"/>
    <property type="molecule type" value="Genomic_DNA"/>
</dbReference>
<dbReference type="SUPFAM" id="SSF51905">
    <property type="entry name" value="FAD/NAD(P)-binding domain"/>
    <property type="match status" value="2"/>
</dbReference>
<dbReference type="STRING" id="41067.A0A2I2F827"/>
<dbReference type="InterPro" id="IPR050346">
    <property type="entry name" value="FMO-like"/>
</dbReference>
<dbReference type="AlphaFoldDB" id="A0A2I2F827"/>
<gene>
    <name evidence="4" type="ORF">BDW47DRAFT_132565</name>
</gene>
<keyword evidence="2" id="KW-0274">FAD</keyword>
<evidence type="ECO:0000256" key="1">
    <source>
        <dbReference type="ARBA" id="ARBA00022630"/>
    </source>
</evidence>
<proteinExistence type="predicted"/>
<dbReference type="RefSeq" id="XP_024670770.1">
    <property type="nucleotide sequence ID" value="XM_024817590.1"/>
</dbReference>
<name>A0A2I2F827_ASPCN</name>
<dbReference type="Gene3D" id="3.50.50.60">
    <property type="entry name" value="FAD/NAD(P)-binding domain"/>
    <property type="match status" value="2"/>
</dbReference>
<evidence type="ECO:0000256" key="2">
    <source>
        <dbReference type="ARBA" id="ARBA00022827"/>
    </source>
</evidence>
<evidence type="ECO:0000313" key="5">
    <source>
        <dbReference type="Proteomes" id="UP000234585"/>
    </source>
</evidence>
<dbReference type="Proteomes" id="UP000234585">
    <property type="component" value="Unassembled WGS sequence"/>
</dbReference>
<dbReference type="GeneID" id="36524750"/>
<dbReference type="InterPro" id="IPR036188">
    <property type="entry name" value="FAD/NAD-bd_sf"/>
</dbReference>
<keyword evidence="1" id="KW-0285">Flavoprotein</keyword>
<organism evidence="4 5">
    <name type="scientific">Aspergillus candidus</name>
    <dbReference type="NCBI Taxonomy" id="41067"/>
    <lineage>
        <taxon>Eukaryota</taxon>
        <taxon>Fungi</taxon>
        <taxon>Dikarya</taxon>
        <taxon>Ascomycota</taxon>
        <taxon>Pezizomycotina</taxon>
        <taxon>Eurotiomycetes</taxon>
        <taxon>Eurotiomycetidae</taxon>
        <taxon>Eurotiales</taxon>
        <taxon>Aspergillaceae</taxon>
        <taxon>Aspergillus</taxon>
        <taxon>Aspergillus subgen. Circumdati</taxon>
    </lineage>
</organism>
<keyword evidence="5" id="KW-1185">Reference proteome</keyword>
<protein>
    <submittedName>
        <fullName evidence="4">FAD/NAD(P)-binding domain-containing protein</fullName>
    </submittedName>
</protein>